<keyword evidence="3" id="KW-0812">Transmembrane</keyword>
<reference evidence="4" key="3">
    <citation type="submission" date="2025-09" db="UniProtKB">
        <authorList>
            <consortium name="Ensembl"/>
        </authorList>
    </citation>
    <scope>IDENTIFICATION</scope>
</reference>
<dbReference type="GO" id="GO:0007338">
    <property type="term" value="P:single fertilization"/>
    <property type="evidence" value="ECO:0007669"/>
    <property type="project" value="TreeGrafter"/>
</dbReference>
<dbReference type="PANTHER" id="PTHR15715:SF26">
    <property type="entry name" value="COILED-COIL DOMAIN-CONTAINING PROTEIN 136"/>
    <property type="match status" value="1"/>
</dbReference>
<dbReference type="GO" id="GO:0001675">
    <property type="term" value="P:acrosome assembly"/>
    <property type="evidence" value="ECO:0007669"/>
    <property type="project" value="TreeGrafter"/>
</dbReference>
<keyword evidence="5" id="KW-1185">Reference proteome</keyword>
<feature type="coiled-coil region" evidence="1">
    <location>
        <begin position="354"/>
        <end position="402"/>
    </location>
</feature>
<keyword evidence="3" id="KW-1133">Transmembrane helix</keyword>
<dbReference type="GO" id="GO:0002080">
    <property type="term" value="C:acrosomal membrane"/>
    <property type="evidence" value="ECO:0007669"/>
    <property type="project" value="TreeGrafter"/>
</dbReference>
<feature type="coiled-coil region" evidence="1">
    <location>
        <begin position="117"/>
        <end position="273"/>
    </location>
</feature>
<evidence type="ECO:0000313" key="4">
    <source>
        <dbReference type="Ensembl" id="ENSOTSP00005137034.1"/>
    </source>
</evidence>
<protein>
    <recommendedName>
        <fullName evidence="6">Coiled-coil domain-containing protein 136-like</fullName>
    </recommendedName>
</protein>
<evidence type="ECO:0000256" key="3">
    <source>
        <dbReference type="SAM" id="Phobius"/>
    </source>
</evidence>
<feature type="region of interest" description="Disordered" evidence="2">
    <location>
        <begin position="1"/>
        <end position="71"/>
    </location>
</feature>
<keyword evidence="3" id="KW-0472">Membrane</keyword>
<organism evidence="4 5">
    <name type="scientific">Oncorhynchus tshawytscha</name>
    <name type="common">Chinook salmon</name>
    <name type="synonym">Salmo tshawytscha</name>
    <dbReference type="NCBI Taxonomy" id="74940"/>
    <lineage>
        <taxon>Eukaryota</taxon>
        <taxon>Metazoa</taxon>
        <taxon>Chordata</taxon>
        <taxon>Craniata</taxon>
        <taxon>Vertebrata</taxon>
        <taxon>Euteleostomi</taxon>
        <taxon>Actinopterygii</taxon>
        <taxon>Neopterygii</taxon>
        <taxon>Teleostei</taxon>
        <taxon>Protacanthopterygii</taxon>
        <taxon>Salmoniformes</taxon>
        <taxon>Salmonidae</taxon>
        <taxon>Salmoninae</taxon>
        <taxon>Oncorhynchus</taxon>
    </lineage>
</organism>
<name>A0AAZ3RAB7_ONCTS</name>
<evidence type="ECO:0008006" key="6">
    <source>
        <dbReference type="Google" id="ProtNLM"/>
    </source>
</evidence>
<dbReference type="AlphaFoldDB" id="A0AAZ3RAB7"/>
<evidence type="ECO:0000256" key="1">
    <source>
        <dbReference type="SAM" id="Coils"/>
    </source>
</evidence>
<accession>A0AAZ3RAB7</accession>
<dbReference type="InterPro" id="IPR051176">
    <property type="entry name" value="Cent_Immune-Sig_Mod"/>
</dbReference>
<feature type="transmembrane region" description="Helical" evidence="3">
    <location>
        <begin position="428"/>
        <end position="447"/>
    </location>
</feature>
<gene>
    <name evidence="4" type="primary">LOC112218926</name>
</gene>
<dbReference type="GeneTree" id="ENSGT00940000159122"/>
<evidence type="ECO:0000256" key="2">
    <source>
        <dbReference type="SAM" id="MobiDB-lite"/>
    </source>
</evidence>
<feature type="compositionally biased region" description="Basic and acidic residues" evidence="2">
    <location>
        <begin position="28"/>
        <end position="48"/>
    </location>
</feature>
<dbReference type="Proteomes" id="UP000694402">
    <property type="component" value="Unassembled WGS sequence"/>
</dbReference>
<keyword evidence="1" id="KW-0175">Coiled coil</keyword>
<reference evidence="5" key="1">
    <citation type="journal article" date="2018" name="PLoS ONE">
        <title>Chinook salmon (Oncorhynchus tshawytscha) genome and transcriptome.</title>
        <authorList>
            <person name="Christensen K.A."/>
            <person name="Leong J.S."/>
            <person name="Sakhrani D."/>
            <person name="Biagi C.A."/>
            <person name="Minkley D.R."/>
            <person name="Withler R.E."/>
            <person name="Rondeau E.B."/>
            <person name="Koop B.F."/>
            <person name="Devlin R.H."/>
        </authorList>
    </citation>
    <scope>NUCLEOTIDE SEQUENCE [LARGE SCALE GENOMIC DNA]</scope>
</reference>
<feature type="compositionally biased region" description="Polar residues" evidence="2">
    <location>
        <begin position="16"/>
        <end position="26"/>
    </location>
</feature>
<proteinExistence type="predicted"/>
<sequence length="459" mass="52212">MDLDADEPCEDLKPHSSPSLSPNMDNEITAKERGVLEENNEKETMDRYQEEEEEEKGRREQLEPLSEEQELEELRSQVLQLLLELEGAREISNKHQEAFHELQGLLEDERLTSAHQAEAFARQVHNLQAQLRLVQEEIESLEEEKKSELIEAHEELRLAQEEVGLAHEELRLAQEEVQLLQQAAEESAAERENDIASLQEELCRHQAELGRLNEEAQEYELEITTLRAEISMKSQRREEERRGGDVETLKQECVTLREECETLKNDNRRLTERLQLQRTGSNSHLSLKEDEEDTGIGVGTEMGGMAESYMTMADCQSTGTGTNCRLKDVSIQKNISFDGKPMTPTGWNGGFGEIVSLRDQLKQAEEKASLVQRQCDGLKTELRELQVLYDCSQRERAGMEEELLRCKAELERLAGGGQSYIHSSESPVLSIPFIGIIVILGVVWCWLSELASQKARGVI</sequence>
<dbReference type="Ensembl" id="ENSOTST00005173232.1">
    <property type="protein sequence ID" value="ENSOTSP00005137034.1"/>
    <property type="gene ID" value="ENSOTSG00005065982.1"/>
</dbReference>
<dbReference type="PANTHER" id="PTHR15715">
    <property type="entry name" value="CENTROSOMAL PROTEIN OF 170 KDA"/>
    <property type="match status" value="1"/>
</dbReference>
<reference evidence="4" key="2">
    <citation type="submission" date="2025-08" db="UniProtKB">
        <authorList>
            <consortium name="Ensembl"/>
        </authorList>
    </citation>
    <scope>IDENTIFICATION</scope>
</reference>
<evidence type="ECO:0000313" key="5">
    <source>
        <dbReference type="Proteomes" id="UP000694402"/>
    </source>
</evidence>